<name>A0A0A8ZGP1_ARUDO</name>
<reference evidence="1" key="2">
    <citation type="journal article" date="2015" name="Data Brief">
        <title>Shoot transcriptome of the giant reed, Arundo donax.</title>
        <authorList>
            <person name="Barrero R.A."/>
            <person name="Guerrero F.D."/>
            <person name="Moolhuijzen P."/>
            <person name="Goolsby J.A."/>
            <person name="Tidwell J."/>
            <person name="Bellgard S.E."/>
            <person name="Bellgard M.I."/>
        </authorList>
    </citation>
    <scope>NUCLEOTIDE SEQUENCE</scope>
    <source>
        <tissue evidence="1">Shoot tissue taken approximately 20 cm above the soil surface</tissue>
    </source>
</reference>
<evidence type="ECO:0000313" key="1">
    <source>
        <dbReference type="EMBL" id="JAD37976.1"/>
    </source>
</evidence>
<reference evidence="1" key="1">
    <citation type="submission" date="2014-09" db="EMBL/GenBank/DDBJ databases">
        <authorList>
            <person name="Magalhaes I.L.F."/>
            <person name="Oliveira U."/>
            <person name="Santos F.R."/>
            <person name="Vidigal T.H.D.A."/>
            <person name="Brescovit A.D."/>
            <person name="Santos A.J."/>
        </authorList>
    </citation>
    <scope>NUCLEOTIDE SEQUENCE</scope>
    <source>
        <tissue evidence="1">Shoot tissue taken approximately 20 cm above the soil surface</tissue>
    </source>
</reference>
<sequence>MLSWVFLAYCCRTKSSSALVNLHIVADSTPVELPDFQLVRI</sequence>
<proteinExistence type="predicted"/>
<dbReference type="EMBL" id="GBRH01259919">
    <property type="protein sequence ID" value="JAD37976.1"/>
    <property type="molecule type" value="Transcribed_RNA"/>
</dbReference>
<dbReference type="AlphaFoldDB" id="A0A0A8ZGP1"/>
<accession>A0A0A8ZGP1</accession>
<protein>
    <submittedName>
        <fullName evidence="1">Uncharacterized protein</fullName>
    </submittedName>
</protein>
<organism evidence="1">
    <name type="scientific">Arundo donax</name>
    <name type="common">Giant reed</name>
    <name type="synonym">Donax arundinaceus</name>
    <dbReference type="NCBI Taxonomy" id="35708"/>
    <lineage>
        <taxon>Eukaryota</taxon>
        <taxon>Viridiplantae</taxon>
        <taxon>Streptophyta</taxon>
        <taxon>Embryophyta</taxon>
        <taxon>Tracheophyta</taxon>
        <taxon>Spermatophyta</taxon>
        <taxon>Magnoliopsida</taxon>
        <taxon>Liliopsida</taxon>
        <taxon>Poales</taxon>
        <taxon>Poaceae</taxon>
        <taxon>PACMAD clade</taxon>
        <taxon>Arundinoideae</taxon>
        <taxon>Arundineae</taxon>
        <taxon>Arundo</taxon>
    </lineage>
</organism>